<reference evidence="1" key="1">
    <citation type="submission" date="2020-11" db="EMBL/GenBank/DDBJ databases">
        <authorList>
            <person name="Tran Van P."/>
        </authorList>
    </citation>
    <scope>NUCLEOTIDE SEQUENCE</scope>
</reference>
<accession>A0A7R8WI15</accession>
<dbReference type="EMBL" id="OB663007">
    <property type="protein sequence ID" value="CAD7230848.1"/>
    <property type="molecule type" value="Genomic_DNA"/>
</dbReference>
<dbReference type="Gene3D" id="3.10.100.10">
    <property type="entry name" value="Mannose-Binding Protein A, subunit A"/>
    <property type="match status" value="1"/>
</dbReference>
<dbReference type="InterPro" id="IPR016186">
    <property type="entry name" value="C-type_lectin-like/link_sf"/>
</dbReference>
<name>A0A7R8WI15_9CRUS</name>
<dbReference type="AlphaFoldDB" id="A0A7R8WI15"/>
<proteinExistence type="predicted"/>
<evidence type="ECO:0000313" key="1">
    <source>
        <dbReference type="EMBL" id="CAD7230848.1"/>
    </source>
</evidence>
<protein>
    <submittedName>
        <fullName evidence="1">Uncharacterized protein</fullName>
    </submittedName>
</protein>
<dbReference type="CDD" id="cd00037">
    <property type="entry name" value="CLECT"/>
    <property type="match status" value="1"/>
</dbReference>
<dbReference type="SUPFAM" id="SSF56436">
    <property type="entry name" value="C-type lectin-like"/>
    <property type="match status" value="1"/>
</dbReference>
<organism evidence="1">
    <name type="scientific">Cyprideis torosa</name>
    <dbReference type="NCBI Taxonomy" id="163714"/>
    <lineage>
        <taxon>Eukaryota</taxon>
        <taxon>Metazoa</taxon>
        <taxon>Ecdysozoa</taxon>
        <taxon>Arthropoda</taxon>
        <taxon>Crustacea</taxon>
        <taxon>Oligostraca</taxon>
        <taxon>Ostracoda</taxon>
        <taxon>Podocopa</taxon>
        <taxon>Podocopida</taxon>
        <taxon>Cytherocopina</taxon>
        <taxon>Cytheroidea</taxon>
        <taxon>Cytherideidae</taxon>
        <taxon>Cyprideis</taxon>
    </lineage>
</organism>
<sequence>MCSPSMLTVLGLFMALQAGGFAKESSYCPLPFVDVGMENCYLFQNNFQWRTWLDAQDYCDQISVGARLVEFDSVLEHHMVLRRAVEMKWIGINFVEESVEQLAPFICELSRQ</sequence>
<dbReference type="InterPro" id="IPR016187">
    <property type="entry name" value="CTDL_fold"/>
</dbReference>
<gene>
    <name evidence="1" type="ORF">CTOB1V02_LOCUS8704</name>
</gene>